<gene>
    <name evidence="6" type="ORF">GE061_011080</name>
</gene>
<reference evidence="6" key="1">
    <citation type="journal article" date="2021" name="Mol. Ecol. Resour.">
        <title>Apolygus lucorum genome provides insights into omnivorousness and mesophyll feeding.</title>
        <authorList>
            <person name="Liu Y."/>
            <person name="Liu H."/>
            <person name="Wang H."/>
            <person name="Huang T."/>
            <person name="Liu B."/>
            <person name="Yang B."/>
            <person name="Yin L."/>
            <person name="Li B."/>
            <person name="Zhang Y."/>
            <person name="Zhang S."/>
            <person name="Jiang F."/>
            <person name="Zhang X."/>
            <person name="Ren Y."/>
            <person name="Wang B."/>
            <person name="Wang S."/>
            <person name="Lu Y."/>
            <person name="Wu K."/>
            <person name="Fan W."/>
            <person name="Wang G."/>
        </authorList>
    </citation>
    <scope>NUCLEOTIDE SEQUENCE</scope>
    <source>
        <strain evidence="6">12Hb</strain>
    </source>
</reference>
<evidence type="ECO:0000313" key="6">
    <source>
        <dbReference type="EMBL" id="KAF6213361.1"/>
    </source>
</evidence>
<sequence length="462" mass="50710">MTMERRTPQLKNKYILDFSDGPSETPPKGFGVRHLQVALIYLGMVNYGNLFFSLSLGLVGMDDTTGSSGPVLNYTIADQGTISGLFVFGLMVGEIPAGYLVTAYAPMRLMSVGALLTGVLQVLFPSTAINLGFTTTCILRALIGLTQCFANPASIAHFSKWVTEREKDRFSFVWGGKFLGYVVIIAISAIVMSYLGGWPAIFYASGILSIIWGVSGLLWSVESISKHPTITTVEKDFLEANITNKGKTTIKWKALFTSVPVWTVIVVRACSHWTSIVMASLIPLFFTNVLKLSVNYVTFATAGLYLTMIVSSYGCAFIANKLDGHVSPKVSRILWNTIGMGGGSVPLFFLYMAEDYAVVLILIYYILAAAEMLGHKTNIIEVAPSHSGMIASAAGFLSNLFAFTGPIFAGYIIKDEEDMMEWWKKYNHGITTSNEMRKHFLLVPTSMNMNQLHQANITSEKN</sequence>
<proteinExistence type="predicted"/>
<dbReference type="PANTHER" id="PTHR11662">
    <property type="entry name" value="SOLUTE CARRIER FAMILY 17"/>
    <property type="match status" value="1"/>
</dbReference>
<dbReference type="GO" id="GO:0016020">
    <property type="term" value="C:membrane"/>
    <property type="evidence" value="ECO:0007669"/>
    <property type="project" value="UniProtKB-SubCell"/>
</dbReference>
<accession>A0A6A4INP5</accession>
<dbReference type="InterPro" id="IPR050382">
    <property type="entry name" value="MFS_Na/Anion_cotransporter"/>
</dbReference>
<dbReference type="PROSITE" id="PS50850">
    <property type="entry name" value="MFS"/>
    <property type="match status" value="1"/>
</dbReference>
<evidence type="ECO:0000256" key="3">
    <source>
        <dbReference type="ARBA" id="ARBA00022989"/>
    </source>
</evidence>
<keyword evidence="7" id="KW-1185">Reference proteome</keyword>
<dbReference type="OrthoDB" id="2985014at2759"/>
<organism evidence="6 7">
    <name type="scientific">Apolygus lucorum</name>
    <name type="common">Small green plant bug</name>
    <name type="synonym">Lygocoris lucorum</name>
    <dbReference type="NCBI Taxonomy" id="248454"/>
    <lineage>
        <taxon>Eukaryota</taxon>
        <taxon>Metazoa</taxon>
        <taxon>Ecdysozoa</taxon>
        <taxon>Arthropoda</taxon>
        <taxon>Hexapoda</taxon>
        <taxon>Insecta</taxon>
        <taxon>Pterygota</taxon>
        <taxon>Neoptera</taxon>
        <taxon>Paraneoptera</taxon>
        <taxon>Hemiptera</taxon>
        <taxon>Heteroptera</taxon>
        <taxon>Panheteroptera</taxon>
        <taxon>Cimicomorpha</taxon>
        <taxon>Miridae</taxon>
        <taxon>Mirini</taxon>
        <taxon>Apolygus</taxon>
    </lineage>
</organism>
<dbReference type="InterPro" id="IPR036259">
    <property type="entry name" value="MFS_trans_sf"/>
</dbReference>
<dbReference type="Gene3D" id="1.20.1250.20">
    <property type="entry name" value="MFS general substrate transporter like domains"/>
    <property type="match status" value="2"/>
</dbReference>
<evidence type="ECO:0000256" key="1">
    <source>
        <dbReference type="ARBA" id="ARBA00004141"/>
    </source>
</evidence>
<name>A0A6A4INP5_APOLU</name>
<protein>
    <recommendedName>
        <fullName evidence="5">Major facilitator superfamily (MFS) profile domain-containing protein</fullName>
    </recommendedName>
</protein>
<keyword evidence="4" id="KW-0472">Membrane</keyword>
<dbReference type="EMBL" id="WIXP02000003">
    <property type="protein sequence ID" value="KAF6213361.1"/>
    <property type="molecule type" value="Genomic_DNA"/>
</dbReference>
<evidence type="ECO:0000313" key="7">
    <source>
        <dbReference type="Proteomes" id="UP000466442"/>
    </source>
</evidence>
<evidence type="ECO:0000259" key="5">
    <source>
        <dbReference type="PROSITE" id="PS50850"/>
    </source>
</evidence>
<comment type="caution">
    <text evidence="6">The sequence shown here is derived from an EMBL/GenBank/DDBJ whole genome shotgun (WGS) entry which is preliminary data.</text>
</comment>
<evidence type="ECO:0000256" key="2">
    <source>
        <dbReference type="ARBA" id="ARBA00022692"/>
    </source>
</evidence>
<dbReference type="InterPro" id="IPR011701">
    <property type="entry name" value="MFS"/>
</dbReference>
<keyword evidence="2" id="KW-0812">Transmembrane</keyword>
<keyword evidence="3" id="KW-1133">Transmembrane helix</keyword>
<feature type="domain" description="Major facilitator superfamily (MFS) profile" evidence="5">
    <location>
        <begin position="41"/>
        <end position="462"/>
    </location>
</feature>
<dbReference type="Proteomes" id="UP000466442">
    <property type="component" value="Unassembled WGS sequence"/>
</dbReference>
<dbReference type="AlphaFoldDB" id="A0A6A4INP5"/>
<dbReference type="GO" id="GO:0022857">
    <property type="term" value="F:transmembrane transporter activity"/>
    <property type="evidence" value="ECO:0007669"/>
    <property type="project" value="InterPro"/>
</dbReference>
<comment type="subcellular location">
    <subcellularLocation>
        <location evidence="1">Membrane</location>
        <topology evidence="1">Multi-pass membrane protein</topology>
    </subcellularLocation>
</comment>
<evidence type="ECO:0000256" key="4">
    <source>
        <dbReference type="ARBA" id="ARBA00023136"/>
    </source>
</evidence>
<dbReference type="SUPFAM" id="SSF103473">
    <property type="entry name" value="MFS general substrate transporter"/>
    <property type="match status" value="1"/>
</dbReference>
<dbReference type="InterPro" id="IPR020846">
    <property type="entry name" value="MFS_dom"/>
</dbReference>
<dbReference type="PANTHER" id="PTHR11662:SF399">
    <property type="entry name" value="FI19708P1-RELATED"/>
    <property type="match status" value="1"/>
</dbReference>
<dbReference type="Pfam" id="PF07690">
    <property type="entry name" value="MFS_1"/>
    <property type="match status" value="1"/>
</dbReference>